<dbReference type="OrthoDB" id="5336600at2759"/>
<protein>
    <submittedName>
        <fullName evidence="3">Uncharacterized protein</fullName>
    </submittedName>
</protein>
<evidence type="ECO:0000256" key="1">
    <source>
        <dbReference type="ARBA" id="ARBA00006484"/>
    </source>
</evidence>
<sequence>MPAALIIGAGRHVGRALIKKLVHEGWKVSVGSMEPDYEGATRDGYLTFRAPLNYSDTLHAALGDAVRNLGAFPNVIIYNGALTLPEPEDPLSLPLSAVQRSSEVGMHSVYVAVQFAVRGFATLPRSAPQVFIVTGNPMPFVPAWDKMLTLGLVKAQQAYFIDHLATVFADRACQFYFATQVKSATEPMALEEFSAAAHATAYWTLMNRTTQGNWNAQFNKEGIFVNDL</sequence>
<dbReference type="Gene3D" id="3.40.50.720">
    <property type="entry name" value="NAD(P)-binding Rossmann-like Domain"/>
    <property type="match status" value="1"/>
</dbReference>
<organism evidence="3 4">
    <name type="scientific">Hydnum rufescens UP504</name>
    <dbReference type="NCBI Taxonomy" id="1448309"/>
    <lineage>
        <taxon>Eukaryota</taxon>
        <taxon>Fungi</taxon>
        <taxon>Dikarya</taxon>
        <taxon>Basidiomycota</taxon>
        <taxon>Agaricomycotina</taxon>
        <taxon>Agaricomycetes</taxon>
        <taxon>Cantharellales</taxon>
        <taxon>Hydnaceae</taxon>
        <taxon>Hydnum</taxon>
    </lineage>
</organism>
<proteinExistence type="inferred from homology"/>
<dbReference type="GO" id="GO:0016491">
    <property type="term" value="F:oxidoreductase activity"/>
    <property type="evidence" value="ECO:0007669"/>
    <property type="project" value="UniProtKB-KW"/>
</dbReference>
<dbReference type="PANTHER" id="PTHR43669:SF4">
    <property type="entry name" value="SHORT-CHAIN DEHYDROGENASE"/>
    <property type="match status" value="1"/>
</dbReference>
<evidence type="ECO:0000256" key="2">
    <source>
        <dbReference type="ARBA" id="ARBA00023002"/>
    </source>
</evidence>
<dbReference type="InterPro" id="IPR036291">
    <property type="entry name" value="NAD(P)-bd_dom_sf"/>
</dbReference>
<reference evidence="3" key="1">
    <citation type="journal article" date="2020" name="Nat. Commun.">
        <title>Large-scale genome sequencing of mycorrhizal fungi provides insights into the early evolution of symbiotic traits.</title>
        <authorList>
            <person name="Miyauchi S."/>
            <person name="Kiss E."/>
            <person name="Kuo A."/>
            <person name="Drula E."/>
            <person name="Kohler A."/>
            <person name="Sanchez-Garcia M."/>
            <person name="Morin E."/>
            <person name="Andreopoulos B."/>
            <person name="Barry K.W."/>
            <person name="Bonito G."/>
            <person name="Buee M."/>
            <person name="Carver A."/>
            <person name="Chen C."/>
            <person name="Cichocki N."/>
            <person name="Clum A."/>
            <person name="Culley D."/>
            <person name="Crous P.W."/>
            <person name="Fauchery L."/>
            <person name="Girlanda M."/>
            <person name="Hayes R.D."/>
            <person name="Keri Z."/>
            <person name="LaButti K."/>
            <person name="Lipzen A."/>
            <person name="Lombard V."/>
            <person name="Magnuson J."/>
            <person name="Maillard F."/>
            <person name="Murat C."/>
            <person name="Nolan M."/>
            <person name="Ohm R.A."/>
            <person name="Pangilinan J."/>
            <person name="Pereira M.F."/>
            <person name="Perotto S."/>
            <person name="Peter M."/>
            <person name="Pfister S."/>
            <person name="Riley R."/>
            <person name="Sitrit Y."/>
            <person name="Stielow J.B."/>
            <person name="Szollosi G."/>
            <person name="Zifcakova L."/>
            <person name="Stursova M."/>
            <person name="Spatafora J.W."/>
            <person name="Tedersoo L."/>
            <person name="Vaario L.M."/>
            <person name="Yamada A."/>
            <person name="Yan M."/>
            <person name="Wang P."/>
            <person name="Xu J."/>
            <person name="Bruns T."/>
            <person name="Baldrian P."/>
            <person name="Vilgalys R."/>
            <person name="Dunand C."/>
            <person name="Henrissat B."/>
            <person name="Grigoriev I.V."/>
            <person name="Hibbett D."/>
            <person name="Nagy L.G."/>
            <person name="Martin F.M."/>
        </authorList>
    </citation>
    <scope>NUCLEOTIDE SEQUENCE</scope>
    <source>
        <strain evidence="3">UP504</strain>
    </source>
</reference>
<accession>A0A9P6B0T4</accession>
<comment type="similarity">
    <text evidence="1">Belongs to the short-chain dehydrogenases/reductases (SDR) family.</text>
</comment>
<gene>
    <name evidence="3" type="ORF">BS47DRAFT_1294161</name>
</gene>
<name>A0A9P6B0T4_9AGAM</name>
<keyword evidence="4" id="KW-1185">Reference proteome</keyword>
<keyword evidence="2" id="KW-0560">Oxidoreductase</keyword>
<dbReference type="AlphaFoldDB" id="A0A9P6B0T4"/>
<dbReference type="SUPFAM" id="SSF51735">
    <property type="entry name" value="NAD(P)-binding Rossmann-fold domains"/>
    <property type="match status" value="1"/>
</dbReference>
<dbReference type="Proteomes" id="UP000886523">
    <property type="component" value="Unassembled WGS sequence"/>
</dbReference>
<dbReference type="EMBL" id="MU128952">
    <property type="protein sequence ID" value="KAF9515252.1"/>
    <property type="molecule type" value="Genomic_DNA"/>
</dbReference>
<comment type="caution">
    <text evidence="3">The sequence shown here is derived from an EMBL/GenBank/DDBJ whole genome shotgun (WGS) entry which is preliminary data.</text>
</comment>
<evidence type="ECO:0000313" key="4">
    <source>
        <dbReference type="Proteomes" id="UP000886523"/>
    </source>
</evidence>
<dbReference type="PANTHER" id="PTHR43669">
    <property type="entry name" value="5-KETO-D-GLUCONATE 5-REDUCTASE"/>
    <property type="match status" value="1"/>
</dbReference>
<evidence type="ECO:0000313" key="3">
    <source>
        <dbReference type="EMBL" id="KAF9515252.1"/>
    </source>
</evidence>